<evidence type="ECO:0000313" key="1">
    <source>
        <dbReference type="EMBL" id="GMG46236.1"/>
    </source>
</evidence>
<sequence length="296" mass="33682">MSFRNLRNLKRITIINIVNVDSFQSIPNTVEDITLSGFKCSRANELILPQNLRSLTLWGDLTVLKLKSISRTKYLSTLDLRVFPDEKQHGSMRTLQSFINILPPSIVKFSCKIENNMSAKVPLSFSSMPRLNQLFFYSRRHILLSAPNSLESFRSSLTVLPKSLAFGLTSLEIDLTDNAVSFEKFWKTNIEKLQNLLFFKAKVHPKKVNFIGLEFPKKLCSVQVVFPGYLKNGGQHIVVGKLPKHLLELKLVALSSPRRGVRYFIFGFHVESLKDVVIVDPPCLFEWKELTLLAAG</sequence>
<comment type="caution">
    <text evidence="1">The sequence shown here is derived from an EMBL/GenBank/DDBJ whole genome shotgun (WGS) entry which is preliminary data.</text>
</comment>
<protein>
    <submittedName>
        <fullName evidence="1">Unnamed protein product</fullName>
    </submittedName>
</protein>
<evidence type="ECO:0000313" key="2">
    <source>
        <dbReference type="Proteomes" id="UP001165063"/>
    </source>
</evidence>
<organism evidence="1 2">
    <name type="scientific">Ambrosiozyma monospora</name>
    <name type="common">Yeast</name>
    <name type="synonym">Endomycopsis monosporus</name>
    <dbReference type="NCBI Taxonomy" id="43982"/>
    <lineage>
        <taxon>Eukaryota</taxon>
        <taxon>Fungi</taxon>
        <taxon>Dikarya</taxon>
        <taxon>Ascomycota</taxon>
        <taxon>Saccharomycotina</taxon>
        <taxon>Pichiomycetes</taxon>
        <taxon>Pichiales</taxon>
        <taxon>Pichiaceae</taxon>
        <taxon>Ambrosiozyma</taxon>
    </lineage>
</organism>
<accession>A0A9W6YYX0</accession>
<name>A0A9W6YYX0_AMBMO</name>
<dbReference type="AlphaFoldDB" id="A0A9W6YYX0"/>
<dbReference type="Proteomes" id="UP001165063">
    <property type="component" value="Unassembled WGS sequence"/>
</dbReference>
<reference evidence="1" key="1">
    <citation type="submission" date="2023-04" db="EMBL/GenBank/DDBJ databases">
        <title>Ambrosiozyma monospora NBRC 1965.</title>
        <authorList>
            <person name="Ichikawa N."/>
            <person name="Sato H."/>
            <person name="Tonouchi N."/>
        </authorList>
    </citation>
    <scope>NUCLEOTIDE SEQUENCE</scope>
    <source>
        <strain evidence="1">NBRC 1965</strain>
    </source>
</reference>
<dbReference type="EMBL" id="BSXU01004650">
    <property type="protein sequence ID" value="GMG46236.1"/>
    <property type="molecule type" value="Genomic_DNA"/>
</dbReference>
<proteinExistence type="predicted"/>
<keyword evidence="2" id="KW-1185">Reference proteome</keyword>
<gene>
    <name evidence="1" type="ORF">Amon01_000686000</name>
</gene>